<feature type="domain" description="DUF397" evidence="2">
    <location>
        <begin position="7"/>
        <end position="58"/>
    </location>
</feature>
<reference evidence="3 4" key="1">
    <citation type="submission" date="2018-03" db="EMBL/GenBank/DDBJ databases">
        <title>Genomic Encyclopedia of Archaeal and Bacterial Type Strains, Phase II (KMG-II): from individual species to whole genera.</title>
        <authorList>
            <person name="Goeker M."/>
        </authorList>
    </citation>
    <scope>NUCLEOTIDE SEQUENCE [LARGE SCALE GENOMIC DNA]</scope>
    <source>
        <strain evidence="3 4">DSM 45601</strain>
    </source>
</reference>
<dbReference type="Proteomes" id="UP000237846">
    <property type="component" value="Unassembled WGS sequence"/>
</dbReference>
<evidence type="ECO:0000313" key="4">
    <source>
        <dbReference type="Proteomes" id="UP000237846"/>
    </source>
</evidence>
<dbReference type="Pfam" id="PF04149">
    <property type="entry name" value="DUF397"/>
    <property type="match status" value="1"/>
</dbReference>
<dbReference type="AlphaFoldDB" id="A0A2T0Q8A0"/>
<dbReference type="InterPro" id="IPR007278">
    <property type="entry name" value="DUF397"/>
</dbReference>
<keyword evidence="4" id="KW-1185">Reference proteome</keyword>
<proteinExistence type="predicted"/>
<protein>
    <submittedName>
        <fullName evidence="3">Uncharacterized protein DUF397</fullName>
    </submittedName>
</protein>
<feature type="compositionally biased region" description="Basic and acidic residues" evidence="1">
    <location>
        <begin position="23"/>
        <end position="37"/>
    </location>
</feature>
<dbReference type="RefSeq" id="WP_106245281.1">
    <property type="nucleotide sequence ID" value="NZ_PVZC01000003.1"/>
</dbReference>
<organism evidence="3 4">
    <name type="scientific">Allonocardiopsis opalescens</name>
    <dbReference type="NCBI Taxonomy" id="1144618"/>
    <lineage>
        <taxon>Bacteria</taxon>
        <taxon>Bacillati</taxon>
        <taxon>Actinomycetota</taxon>
        <taxon>Actinomycetes</taxon>
        <taxon>Streptosporangiales</taxon>
        <taxon>Allonocardiopsis</taxon>
    </lineage>
</organism>
<comment type="caution">
    <text evidence="3">The sequence shown here is derived from an EMBL/GenBank/DDBJ whole genome shotgun (WGS) entry which is preliminary data.</text>
</comment>
<dbReference type="EMBL" id="PVZC01000003">
    <property type="protein sequence ID" value="PRY00056.1"/>
    <property type="molecule type" value="Genomic_DNA"/>
</dbReference>
<evidence type="ECO:0000256" key="1">
    <source>
        <dbReference type="SAM" id="MobiDB-lite"/>
    </source>
</evidence>
<dbReference type="OrthoDB" id="4570646at2"/>
<evidence type="ECO:0000313" key="3">
    <source>
        <dbReference type="EMBL" id="PRY00056.1"/>
    </source>
</evidence>
<evidence type="ECO:0000259" key="2">
    <source>
        <dbReference type="Pfam" id="PF04149"/>
    </source>
</evidence>
<name>A0A2T0Q8A0_9ACTN</name>
<gene>
    <name evidence="3" type="ORF">CLV72_103666</name>
</gene>
<sequence length="62" mass="6957">MASEADNWHKSSYSDGGANCVEVRQHTDRADIRDTKNRQAGHITVSAPEWNAFLQAIRDNTL</sequence>
<accession>A0A2T0Q8A0</accession>
<feature type="region of interest" description="Disordered" evidence="1">
    <location>
        <begin position="1"/>
        <end position="45"/>
    </location>
</feature>